<keyword evidence="4 9" id="KW-1133">Transmembrane helix</keyword>
<dbReference type="Proteomes" id="UP000515158">
    <property type="component" value="Unplaced"/>
</dbReference>
<keyword evidence="6" id="KW-0675">Receptor</keyword>
<evidence type="ECO:0000256" key="4">
    <source>
        <dbReference type="ARBA" id="ARBA00022989"/>
    </source>
</evidence>
<organism evidence="11">
    <name type="scientific">Thrips palmi</name>
    <name type="common">Melon thrips</name>
    <dbReference type="NCBI Taxonomy" id="161013"/>
    <lineage>
        <taxon>Eukaryota</taxon>
        <taxon>Metazoa</taxon>
        <taxon>Ecdysozoa</taxon>
        <taxon>Arthropoda</taxon>
        <taxon>Hexapoda</taxon>
        <taxon>Insecta</taxon>
        <taxon>Pterygota</taxon>
        <taxon>Neoptera</taxon>
        <taxon>Paraneoptera</taxon>
        <taxon>Thysanoptera</taxon>
        <taxon>Terebrantia</taxon>
        <taxon>Thripoidea</taxon>
        <taxon>Thripidae</taxon>
        <taxon>Thrips</taxon>
    </lineage>
</organism>
<name>A0A6P8YBV3_THRPL</name>
<feature type="transmembrane region" description="Helical" evidence="9">
    <location>
        <begin position="389"/>
        <end position="408"/>
    </location>
</feature>
<dbReference type="OrthoDB" id="10577841at2759"/>
<evidence type="ECO:0000256" key="2">
    <source>
        <dbReference type="ARBA" id="ARBA00022475"/>
    </source>
</evidence>
<dbReference type="InParanoid" id="A0A6P8YBV3"/>
<dbReference type="PANTHER" id="PTHR42643:SF30">
    <property type="entry name" value="IONOTROPIC RECEPTOR 40A-RELATED"/>
    <property type="match status" value="1"/>
</dbReference>
<keyword evidence="3 9" id="KW-0812">Transmembrane</keyword>
<dbReference type="AlphaFoldDB" id="A0A6P8YBV3"/>
<evidence type="ECO:0000313" key="11">
    <source>
        <dbReference type="RefSeq" id="XP_034234290.1"/>
    </source>
</evidence>
<evidence type="ECO:0000256" key="6">
    <source>
        <dbReference type="ARBA" id="ARBA00023170"/>
    </source>
</evidence>
<protein>
    <submittedName>
        <fullName evidence="11">Uncharacterized protein LOC117641243</fullName>
    </submittedName>
</protein>
<sequence>MFDESRLLVVFFDGGNRTAGDATNDEGVLEAFGEVVSGLQVAVVSGCPIRAVLAPNTIQLSGRLIGASVRGLRAQVVISIADSNVNQKLDDGTWQGLFGYLQRHDADVALILLPTAERLEYFRPTVMLTTVNVGVVLRCSSGESTARIGLVHVLQHRKILMLLTATLLAYFASVLMGRHVDLVVVAVLLEQPMEPQFAVQRRLFGQLLLFVLIVNIYLKSAITAELTSSPNAGRIKTLSDLGRLGVNLGMSASILLANLREAAASAPELQGVAARAHTCDTNFSDCLVRFKADRASTYGLSFSQISPWGKKIVELKVCSYALREPLETVQLVMFTRLDDPLGLLLDTMIRRLQSGGLPQYWLNTLHPAGSASGENTPADGDVTNMDQMLVALAILGMGLLAAGFVLAAEVLSAHVASEQGPARRVLVHGLHRDRWGTRGPRARTRRDSGSGRTSTTTT</sequence>
<feature type="region of interest" description="Disordered" evidence="8">
    <location>
        <begin position="434"/>
        <end position="458"/>
    </location>
</feature>
<keyword evidence="2" id="KW-1003">Cell membrane</keyword>
<dbReference type="GO" id="GO:0005886">
    <property type="term" value="C:plasma membrane"/>
    <property type="evidence" value="ECO:0007669"/>
    <property type="project" value="UniProtKB-SubCell"/>
</dbReference>
<keyword evidence="10" id="KW-1185">Reference proteome</keyword>
<keyword evidence="5 9" id="KW-0472">Membrane</keyword>
<evidence type="ECO:0000256" key="7">
    <source>
        <dbReference type="ARBA" id="ARBA00023180"/>
    </source>
</evidence>
<dbReference type="RefSeq" id="XP_034234290.1">
    <property type="nucleotide sequence ID" value="XM_034378399.1"/>
</dbReference>
<dbReference type="KEGG" id="tpal:117641243"/>
<evidence type="ECO:0000256" key="3">
    <source>
        <dbReference type="ARBA" id="ARBA00022692"/>
    </source>
</evidence>
<gene>
    <name evidence="11" type="primary">LOC117641243</name>
</gene>
<evidence type="ECO:0000256" key="5">
    <source>
        <dbReference type="ARBA" id="ARBA00023136"/>
    </source>
</evidence>
<feature type="transmembrane region" description="Helical" evidence="9">
    <location>
        <begin position="199"/>
        <end position="218"/>
    </location>
</feature>
<evidence type="ECO:0000256" key="9">
    <source>
        <dbReference type="SAM" id="Phobius"/>
    </source>
</evidence>
<feature type="transmembrane region" description="Helical" evidence="9">
    <location>
        <begin position="159"/>
        <end position="179"/>
    </location>
</feature>
<evidence type="ECO:0000313" key="10">
    <source>
        <dbReference type="Proteomes" id="UP000515158"/>
    </source>
</evidence>
<evidence type="ECO:0000256" key="1">
    <source>
        <dbReference type="ARBA" id="ARBA00004651"/>
    </source>
</evidence>
<reference evidence="11" key="1">
    <citation type="submission" date="2025-08" db="UniProtKB">
        <authorList>
            <consortium name="RefSeq"/>
        </authorList>
    </citation>
    <scope>IDENTIFICATION</scope>
    <source>
        <tissue evidence="11">Total insect</tissue>
    </source>
</reference>
<dbReference type="InterPro" id="IPR052192">
    <property type="entry name" value="Insect_Ionotropic_Sensory_Rcpt"/>
</dbReference>
<dbReference type="PANTHER" id="PTHR42643">
    <property type="entry name" value="IONOTROPIC RECEPTOR 20A-RELATED"/>
    <property type="match status" value="1"/>
</dbReference>
<dbReference type="SUPFAM" id="SSF53850">
    <property type="entry name" value="Periplasmic binding protein-like II"/>
    <property type="match status" value="1"/>
</dbReference>
<dbReference type="GeneID" id="117641243"/>
<keyword evidence="7" id="KW-0325">Glycoprotein</keyword>
<evidence type="ECO:0000256" key="8">
    <source>
        <dbReference type="SAM" id="MobiDB-lite"/>
    </source>
</evidence>
<accession>A0A6P8YBV3</accession>
<proteinExistence type="predicted"/>
<comment type="subcellular location">
    <subcellularLocation>
        <location evidence="1">Cell membrane</location>
        <topology evidence="1">Multi-pass membrane protein</topology>
    </subcellularLocation>
</comment>